<dbReference type="Proteomes" id="UP000027002">
    <property type="component" value="Chromosome 2"/>
</dbReference>
<dbReference type="KEGG" id="uvi:66062592"/>
<gene>
    <name evidence="2" type="ORF">UV8b_01814</name>
</gene>
<proteinExistence type="predicted"/>
<protein>
    <submittedName>
        <fullName evidence="2">Uncharacterized protein</fullName>
    </submittedName>
</protein>
<accession>A0A8E5HLM7</accession>
<reference evidence="2" key="1">
    <citation type="submission" date="2020-03" db="EMBL/GenBank/DDBJ databases">
        <title>A mixture of massive structural variations and highly conserved coding sequences in Ustilaginoidea virens genome.</title>
        <authorList>
            <person name="Zhang K."/>
            <person name="Zhao Z."/>
            <person name="Zhang Z."/>
            <person name="Li Y."/>
            <person name="Hsiang T."/>
            <person name="Sun W."/>
        </authorList>
    </citation>
    <scope>NUCLEOTIDE SEQUENCE</scope>
    <source>
        <strain evidence="2">UV-8b</strain>
    </source>
</reference>
<evidence type="ECO:0000313" key="3">
    <source>
        <dbReference type="Proteomes" id="UP000027002"/>
    </source>
</evidence>
<evidence type="ECO:0000256" key="1">
    <source>
        <dbReference type="SAM" id="MobiDB-lite"/>
    </source>
</evidence>
<dbReference type="EMBL" id="CP072754">
    <property type="protein sequence ID" value="QUC17573.1"/>
    <property type="molecule type" value="Genomic_DNA"/>
</dbReference>
<feature type="region of interest" description="Disordered" evidence="1">
    <location>
        <begin position="58"/>
        <end position="79"/>
    </location>
</feature>
<dbReference type="AlphaFoldDB" id="A0A8E5HLM7"/>
<dbReference type="RefSeq" id="XP_042995246.1">
    <property type="nucleotide sequence ID" value="XM_043139312.1"/>
</dbReference>
<dbReference type="GeneID" id="66062592"/>
<sequence length="79" mass="9242">MLDAGQSGRRIRVQCRPSIKVQTGAIEKSRGWGVLDTDTDIELVDWRIRHRQIWPSLPPTARAAPVSRQRQRQRQLERR</sequence>
<organism evidence="2 3">
    <name type="scientific">Ustilaginoidea virens</name>
    <name type="common">Rice false smut fungus</name>
    <name type="synonym">Villosiclava virens</name>
    <dbReference type="NCBI Taxonomy" id="1159556"/>
    <lineage>
        <taxon>Eukaryota</taxon>
        <taxon>Fungi</taxon>
        <taxon>Dikarya</taxon>
        <taxon>Ascomycota</taxon>
        <taxon>Pezizomycotina</taxon>
        <taxon>Sordariomycetes</taxon>
        <taxon>Hypocreomycetidae</taxon>
        <taxon>Hypocreales</taxon>
        <taxon>Clavicipitaceae</taxon>
        <taxon>Ustilaginoidea</taxon>
    </lineage>
</organism>
<name>A0A8E5HLM7_USTVR</name>
<evidence type="ECO:0000313" key="2">
    <source>
        <dbReference type="EMBL" id="QUC17573.1"/>
    </source>
</evidence>
<keyword evidence="3" id="KW-1185">Reference proteome</keyword>